<protein>
    <submittedName>
        <fullName evidence="7">Ankyrin repeat-containing domain protein</fullName>
    </submittedName>
</protein>
<keyword evidence="5" id="KW-1133">Transmembrane helix</keyword>
<dbReference type="PROSITE" id="PS50088">
    <property type="entry name" value="ANK_REPEAT"/>
    <property type="match status" value="7"/>
</dbReference>
<feature type="transmembrane region" description="Helical" evidence="5">
    <location>
        <begin position="137"/>
        <end position="155"/>
    </location>
</feature>
<evidence type="ECO:0000259" key="6">
    <source>
        <dbReference type="Pfam" id="PF20153"/>
    </source>
</evidence>
<evidence type="ECO:0000256" key="3">
    <source>
        <dbReference type="PROSITE-ProRule" id="PRU00023"/>
    </source>
</evidence>
<evidence type="ECO:0000313" key="7">
    <source>
        <dbReference type="EMBL" id="KAF9060626.1"/>
    </source>
</evidence>
<feature type="repeat" description="ANK" evidence="3">
    <location>
        <begin position="881"/>
        <end position="913"/>
    </location>
</feature>
<feature type="domain" description="DUF6535" evidence="6">
    <location>
        <begin position="115"/>
        <end position="284"/>
    </location>
</feature>
<feature type="repeat" description="ANK" evidence="3">
    <location>
        <begin position="716"/>
        <end position="748"/>
    </location>
</feature>
<dbReference type="Gene3D" id="1.25.40.20">
    <property type="entry name" value="Ankyrin repeat-containing domain"/>
    <property type="match status" value="3"/>
</dbReference>
<dbReference type="Pfam" id="PF12796">
    <property type="entry name" value="Ank_2"/>
    <property type="match status" value="4"/>
</dbReference>
<dbReference type="Pfam" id="PF20153">
    <property type="entry name" value="DUF6535"/>
    <property type="match status" value="1"/>
</dbReference>
<feature type="repeat" description="ANK" evidence="3">
    <location>
        <begin position="914"/>
        <end position="946"/>
    </location>
</feature>
<sequence>MLEDSGAEHIGQLTSSEKVHEENTEQPKLRNYSAGQPTSGDLDMEMSVDDLQLGDNDKPLVHSSAEKGKKGNPEQPRLGIKPYRSIYSDNRSYNYEEKYPPDTLGEEITENARVWKVYLDEAEQQDDEMLKGFTDTITSLLVFAALFSAVVTAFPDYSEISAALLMEQVQLLRAAGNTTAIQNIPALSRGTNSTRSTATDIWVNGLFLASLSLSLATALLSVLVQQWLQAYTSLPTGNAQERALIRQFRFTGFKKWKVPEIIGTLPLILHASLALFFVGLSLYISQIHQQLSWIVVVITILVFVIYVGSIFLPPIWIGCPYRIPLLFTLASYLLHSWMITKWAFAQSLHKVTTGLEDSAPFPIAIVSLRLTEKKFFEVPKSKHLVLADILNWLWNLESNQSIQRITAQALNGILKLELSIPKFTHDQEAIGLQPQTFDLRDVYADRCLLQSWENVVWDSLALLKVNDDYDIQIWPSIISTWRTLPKWSHWPNLDRRRGHSIFMTALNKNNTVAIERIITLIDISQYSSNNLPYIQEAAQRDLWDIVKLLVKNNADINAPGGSYGNALGTAVYKREWEIAQFLIQNGADVNAGAQLNHAAYIERWDVVQFLVENGADVAVVGGSHKPALESAVDRREWRIAKLLIAKGADISILIGQQSVNHRSAVGVAARNRDWALVTFLVESGAPANAMEETYGTALAAAAYWGKHAHNLNIVGRYGTALGGAAHSGHMDIVNYLLANGADMNISGRKYGTALAAAAHGREWDIIKCLIQYGADINRVGGEYGTVLGVAAYLGSLNIVEFLLEKGADVNTVGGEYGTALGAAAYWGNLDTVKFLVANGADIRAVGGEYETALGAAAHGREWDIAMFLVEEGADVNMIGGEYGTALGAAVHGGAFNIVKFLLERGADVNMSGAKFQAPLGAAAHVGAYDMIELLVKNGADINRIEGKYGTVLGAAAHRGELDVARFLVESGADVNVVGGIYGTALGAAAHGREWDMVIFLVKHGADVNRVDGEFGTALGAAAYWGKLDTVVFLLENGADVNTLGGKYGTALGAAVHGEAMDVVELLLESGAQRETGDFAKDIAITNFLKVQDLHSPGFY</sequence>
<dbReference type="PANTHER" id="PTHR24198">
    <property type="entry name" value="ANKYRIN REPEAT AND PROTEIN KINASE DOMAIN-CONTAINING PROTEIN"/>
    <property type="match status" value="1"/>
</dbReference>
<dbReference type="PANTHER" id="PTHR24198:SF165">
    <property type="entry name" value="ANKYRIN REPEAT-CONTAINING PROTEIN-RELATED"/>
    <property type="match status" value="1"/>
</dbReference>
<evidence type="ECO:0000256" key="2">
    <source>
        <dbReference type="ARBA" id="ARBA00023043"/>
    </source>
</evidence>
<feature type="region of interest" description="Disordered" evidence="4">
    <location>
        <begin position="1"/>
        <end position="82"/>
    </location>
</feature>
<dbReference type="Proteomes" id="UP000772434">
    <property type="component" value="Unassembled WGS sequence"/>
</dbReference>
<feature type="repeat" description="ANK" evidence="3">
    <location>
        <begin position="947"/>
        <end position="979"/>
    </location>
</feature>
<keyword evidence="5" id="KW-0472">Membrane</keyword>
<name>A0A9P5PC58_9AGAR</name>
<feature type="repeat" description="ANK" evidence="3">
    <location>
        <begin position="782"/>
        <end position="814"/>
    </location>
</feature>
<keyword evidence="2 3" id="KW-0040">ANK repeat</keyword>
<evidence type="ECO:0000313" key="8">
    <source>
        <dbReference type="Proteomes" id="UP000772434"/>
    </source>
</evidence>
<proteinExistence type="predicted"/>
<feature type="compositionally biased region" description="Basic and acidic residues" evidence="4">
    <location>
        <begin position="17"/>
        <end position="28"/>
    </location>
</feature>
<feature type="transmembrane region" description="Helical" evidence="5">
    <location>
        <begin position="201"/>
        <end position="224"/>
    </location>
</feature>
<keyword evidence="5" id="KW-0812">Transmembrane</keyword>
<reference evidence="7" key="1">
    <citation type="submission" date="2020-11" db="EMBL/GenBank/DDBJ databases">
        <authorList>
            <consortium name="DOE Joint Genome Institute"/>
            <person name="Ahrendt S."/>
            <person name="Riley R."/>
            <person name="Andreopoulos W."/>
            <person name="Labutti K."/>
            <person name="Pangilinan J."/>
            <person name="Ruiz-Duenas F.J."/>
            <person name="Barrasa J.M."/>
            <person name="Sanchez-Garcia M."/>
            <person name="Camarero S."/>
            <person name="Miyauchi S."/>
            <person name="Serrano A."/>
            <person name="Linde D."/>
            <person name="Babiker R."/>
            <person name="Drula E."/>
            <person name="Ayuso-Fernandez I."/>
            <person name="Pacheco R."/>
            <person name="Padilla G."/>
            <person name="Ferreira P."/>
            <person name="Barriuso J."/>
            <person name="Kellner H."/>
            <person name="Castanera R."/>
            <person name="Alfaro M."/>
            <person name="Ramirez L."/>
            <person name="Pisabarro A.G."/>
            <person name="Kuo A."/>
            <person name="Tritt A."/>
            <person name="Lipzen A."/>
            <person name="He G."/>
            <person name="Yan M."/>
            <person name="Ng V."/>
            <person name="Cullen D."/>
            <person name="Martin F."/>
            <person name="Rosso M.-N."/>
            <person name="Henrissat B."/>
            <person name="Hibbett D."/>
            <person name="Martinez A.T."/>
            <person name="Grigoriev I.V."/>
        </authorList>
    </citation>
    <scope>NUCLEOTIDE SEQUENCE</scope>
    <source>
        <strain evidence="7">AH 40177</strain>
    </source>
</reference>
<dbReference type="SUPFAM" id="SSF48403">
    <property type="entry name" value="Ankyrin repeat"/>
    <property type="match status" value="2"/>
</dbReference>
<dbReference type="PROSITE" id="PS50297">
    <property type="entry name" value="ANK_REP_REGION"/>
    <property type="match status" value="6"/>
</dbReference>
<dbReference type="InterPro" id="IPR002110">
    <property type="entry name" value="Ankyrin_rpt"/>
</dbReference>
<keyword evidence="1" id="KW-0677">Repeat</keyword>
<gene>
    <name evidence="7" type="ORF">BDP27DRAFT_1339345</name>
</gene>
<feature type="repeat" description="ANK" evidence="3">
    <location>
        <begin position="1013"/>
        <end position="1045"/>
    </location>
</feature>
<feature type="transmembrane region" description="Helical" evidence="5">
    <location>
        <begin position="261"/>
        <end position="284"/>
    </location>
</feature>
<dbReference type="OrthoDB" id="3219854at2759"/>
<evidence type="ECO:0000256" key="5">
    <source>
        <dbReference type="SAM" id="Phobius"/>
    </source>
</evidence>
<feature type="repeat" description="ANK" evidence="3">
    <location>
        <begin position="815"/>
        <end position="847"/>
    </location>
</feature>
<dbReference type="AlphaFoldDB" id="A0A9P5PC58"/>
<dbReference type="EMBL" id="JADNRY010000234">
    <property type="protein sequence ID" value="KAF9060626.1"/>
    <property type="molecule type" value="Genomic_DNA"/>
</dbReference>
<organism evidence="7 8">
    <name type="scientific">Rhodocollybia butyracea</name>
    <dbReference type="NCBI Taxonomy" id="206335"/>
    <lineage>
        <taxon>Eukaryota</taxon>
        <taxon>Fungi</taxon>
        <taxon>Dikarya</taxon>
        <taxon>Basidiomycota</taxon>
        <taxon>Agaricomycotina</taxon>
        <taxon>Agaricomycetes</taxon>
        <taxon>Agaricomycetidae</taxon>
        <taxon>Agaricales</taxon>
        <taxon>Marasmiineae</taxon>
        <taxon>Omphalotaceae</taxon>
        <taxon>Rhodocollybia</taxon>
    </lineage>
</organism>
<evidence type="ECO:0000256" key="1">
    <source>
        <dbReference type="ARBA" id="ARBA00022737"/>
    </source>
</evidence>
<feature type="compositionally biased region" description="Basic and acidic residues" evidence="4">
    <location>
        <begin position="55"/>
        <end position="72"/>
    </location>
</feature>
<dbReference type="InterPro" id="IPR045338">
    <property type="entry name" value="DUF6535"/>
</dbReference>
<dbReference type="InterPro" id="IPR036770">
    <property type="entry name" value="Ankyrin_rpt-contain_sf"/>
</dbReference>
<feature type="transmembrane region" description="Helical" evidence="5">
    <location>
        <begin position="290"/>
        <end position="312"/>
    </location>
</feature>
<evidence type="ECO:0000256" key="4">
    <source>
        <dbReference type="SAM" id="MobiDB-lite"/>
    </source>
</evidence>
<accession>A0A9P5PC58</accession>
<comment type="caution">
    <text evidence="7">The sequence shown here is derived from an EMBL/GenBank/DDBJ whole genome shotgun (WGS) entry which is preliminary data.</text>
</comment>
<keyword evidence="8" id="KW-1185">Reference proteome</keyword>
<dbReference type="SMART" id="SM00248">
    <property type="entry name" value="ANK"/>
    <property type="match status" value="15"/>
</dbReference>